<accession>A0ABD3AID5</accession>
<gene>
    <name evidence="1" type="ORF">ACH5RR_010127</name>
</gene>
<evidence type="ECO:0000313" key="1">
    <source>
        <dbReference type="EMBL" id="KAL3530805.1"/>
    </source>
</evidence>
<name>A0ABD3AID5_9GENT</name>
<organism evidence="1 2">
    <name type="scientific">Cinchona calisaya</name>
    <dbReference type="NCBI Taxonomy" id="153742"/>
    <lineage>
        <taxon>Eukaryota</taxon>
        <taxon>Viridiplantae</taxon>
        <taxon>Streptophyta</taxon>
        <taxon>Embryophyta</taxon>
        <taxon>Tracheophyta</taxon>
        <taxon>Spermatophyta</taxon>
        <taxon>Magnoliopsida</taxon>
        <taxon>eudicotyledons</taxon>
        <taxon>Gunneridae</taxon>
        <taxon>Pentapetalae</taxon>
        <taxon>asterids</taxon>
        <taxon>lamiids</taxon>
        <taxon>Gentianales</taxon>
        <taxon>Rubiaceae</taxon>
        <taxon>Cinchonoideae</taxon>
        <taxon>Cinchoneae</taxon>
        <taxon>Cinchona</taxon>
    </lineage>
</organism>
<evidence type="ECO:0000313" key="2">
    <source>
        <dbReference type="Proteomes" id="UP001630127"/>
    </source>
</evidence>
<protein>
    <submittedName>
        <fullName evidence="1">Uncharacterized protein</fullName>
    </submittedName>
</protein>
<proteinExistence type="predicted"/>
<dbReference type="AlphaFoldDB" id="A0ABD3AID5"/>
<sequence>MLLFKYKGHVKFDVCFFDPFGIEAAYPRSGFALVDDNVMPMDEGFTRDRSENTIIISSSSDDVVGGAMVEQSKKSGARLRNVLWAGSSRAFALNKLRVKSLHSSNLGTYHLQYDQRVFDSTVPFFCCFNAFPWVSTQSHSLCTS</sequence>
<reference evidence="1 2" key="1">
    <citation type="submission" date="2024-11" db="EMBL/GenBank/DDBJ databases">
        <title>A near-complete genome assembly of Cinchona calisaya.</title>
        <authorList>
            <person name="Lian D.C."/>
            <person name="Zhao X.W."/>
            <person name="Wei L."/>
        </authorList>
    </citation>
    <scope>NUCLEOTIDE SEQUENCE [LARGE SCALE GENOMIC DNA]</scope>
    <source>
        <tissue evidence="1">Nenye</tissue>
    </source>
</reference>
<dbReference type="EMBL" id="JBJUIK010000004">
    <property type="protein sequence ID" value="KAL3530805.1"/>
    <property type="molecule type" value="Genomic_DNA"/>
</dbReference>
<comment type="caution">
    <text evidence="1">The sequence shown here is derived from an EMBL/GenBank/DDBJ whole genome shotgun (WGS) entry which is preliminary data.</text>
</comment>
<dbReference type="Proteomes" id="UP001630127">
    <property type="component" value="Unassembled WGS sequence"/>
</dbReference>
<keyword evidence="2" id="KW-1185">Reference proteome</keyword>